<dbReference type="SMART" id="SM00502">
    <property type="entry name" value="BBC"/>
    <property type="match status" value="1"/>
</dbReference>
<evidence type="ECO:0000313" key="6">
    <source>
        <dbReference type="WBParaSite" id="nRc.2.0.1.t18537-RA"/>
    </source>
</evidence>
<dbReference type="AlphaFoldDB" id="A0A915IXQ2"/>
<dbReference type="OMA" id="ICIEMFA"/>
<dbReference type="InterPro" id="IPR013320">
    <property type="entry name" value="ConA-like_dom_sf"/>
</dbReference>
<dbReference type="GO" id="GO:0007411">
    <property type="term" value="P:axon guidance"/>
    <property type="evidence" value="ECO:0007669"/>
    <property type="project" value="TreeGrafter"/>
</dbReference>
<protein>
    <submittedName>
        <fullName evidence="6">Fibronectin type-III domain-containing protein</fullName>
    </submittedName>
</protein>
<dbReference type="WBParaSite" id="nRc.2.0.1.t18537-RA">
    <property type="protein sequence ID" value="nRc.2.0.1.t18537-RA"/>
    <property type="gene ID" value="nRc.2.0.1.g18537"/>
</dbReference>
<dbReference type="FunFam" id="2.60.40.10:FF:000178">
    <property type="entry name" value="E3 ubiquitin-protein ligase TRIM9 isoform X1"/>
    <property type="match status" value="1"/>
</dbReference>
<keyword evidence="1 2" id="KW-0175">Coiled coil</keyword>
<feature type="coiled-coil region" evidence="2">
    <location>
        <begin position="34"/>
        <end position="61"/>
    </location>
</feature>
<evidence type="ECO:0000256" key="2">
    <source>
        <dbReference type="SAM" id="Coils"/>
    </source>
</evidence>
<dbReference type="InterPro" id="IPR043136">
    <property type="entry name" value="B30.2/SPRY_sf"/>
</dbReference>
<dbReference type="SUPFAM" id="SSF49899">
    <property type="entry name" value="Concanavalin A-like lectins/glucanases"/>
    <property type="match status" value="1"/>
</dbReference>
<keyword evidence="5" id="KW-1185">Reference proteome</keyword>
<feature type="domain" description="Fibronectin type-III" evidence="4">
    <location>
        <begin position="245"/>
        <end position="338"/>
    </location>
</feature>
<dbReference type="Pfam" id="PF00041">
    <property type="entry name" value="fn3"/>
    <property type="match status" value="1"/>
</dbReference>
<dbReference type="Gene3D" id="2.60.120.920">
    <property type="match status" value="1"/>
</dbReference>
<dbReference type="InterPro" id="IPR003649">
    <property type="entry name" value="Bbox_C"/>
</dbReference>
<evidence type="ECO:0000259" key="4">
    <source>
        <dbReference type="PROSITE" id="PS50853"/>
    </source>
</evidence>
<proteinExistence type="predicted"/>
<dbReference type="InterPro" id="IPR003961">
    <property type="entry name" value="FN3_dom"/>
</dbReference>
<reference evidence="6" key="1">
    <citation type="submission" date="2022-11" db="UniProtKB">
        <authorList>
            <consortium name="WormBaseParasite"/>
        </authorList>
    </citation>
    <scope>IDENTIFICATION</scope>
</reference>
<organism evidence="5 6">
    <name type="scientific">Romanomermis culicivorax</name>
    <name type="common">Nematode worm</name>
    <dbReference type="NCBI Taxonomy" id="13658"/>
    <lineage>
        <taxon>Eukaryota</taxon>
        <taxon>Metazoa</taxon>
        <taxon>Ecdysozoa</taxon>
        <taxon>Nematoda</taxon>
        <taxon>Enoplea</taxon>
        <taxon>Dorylaimia</taxon>
        <taxon>Mermithida</taxon>
        <taxon>Mermithoidea</taxon>
        <taxon>Mermithidae</taxon>
        <taxon>Romanomermis</taxon>
    </lineage>
</organism>
<dbReference type="PANTHER" id="PTHR24099">
    <property type="entry name" value="E3 UBIQUITIN-PROTEIN LIGASE TRIM36-RELATED"/>
    <property type="match status" value="1"/>
</dbReference>
<evidence type="ECO:0000256" key="1">
    <source>
        <dbReference type="ARBA" id="ARBA00023054"/>
    </source>
</evidence>
<dbReference type="Gene3D" id="2.60.40.10">
    <property type="entry name" value="Immunoglobulins"/>
    <property type="match status" value="1"/>
</dbReference>
<dbReference type="SUPFAM" id="SSF49265">
    <property type="entry name" value="Fibronectin type III"/>
    <property type="match status" value="1"/>
</dbReference>
<dbReference type="InterPro" id="IPR050617">
    <property type="entry name" value="E3_ligase_FN3/SPRY"/>
</dbReference>
<dbReference type="GO" id="GO:0043005">
    <property type="term" value="C:neuron projection"/>
    <property type="evidence" value="ECO:0007669"/>
    <property type="project" value="TreeGrafter"/>
</dbReference>
<dbReference type="PROSITE" id="PS50853">
    <property type="entry name" value="FN3"/>
    <property type="match status" value="1"/>
</dbReference>
<evidence type="ECO:0000313" key="5">
    <source>
        <dbReference type="Proteomes" id="UP000887565"/>
    </source>
</evidence>
<sequence>MMNEKSERIYKRNTQYLAELIKRRSDSKLIRFFSNELSQMLQSLSEKAKSATESISQMKQMNDKVTDNRIDFETLIIAQCDQLIEAIQQRKQDLIQFSMTEKEYKNRAFKERISRCTNKLQMTTGLVQFCIEILKEQDPVAFLQPTLIDFLEYLTATFKISGKPIDVKWSAIVWTSAQILRFALLCPSTVSTIAPILLGRVYDMETLWQKDSSRPNISPDFDFTLDTNTVLSAIQQLNFVQLKMPGQPVIIPEESCTENNSVTIAWQGAVHSYDIGYILELDSGTNDGKFKEVYCGPKTVHTIENLHFNSLYNCRVKAYNNAGEGPYSECVCLQTADVAWFHFDPSKSHHDLIINGSDRSSVTCTGFEYRVVLGDVGFSKGVHYWEVTVDRWENNADVVVGVGRADVNRNIMLAGAAEIEETTS</sequence>
<dbReference type="InterPro" id="IPR036116">
    <property type="entry name" value="FN3_sf"/>
</dbReference>
<feature type="domain" description="B30.2/SPRY" evidence="3">
    <location>
        <begin position="320"/>
        <end position="424"/>
    </location>
</feature>
<dbReference type="CDD" id="cd00063">
    <property type="entry name" value="FN3"/>
    <property type="match status" value="1"/>
</dbReference>
<dbReference type="Gene3D" id="1.20.5.170">
    <property type="match status" value="1"/>
</dbReference>
<accession>A0A915IXQ2</accession>
<dbReference type="PANTHER" id="PTHR24099:SF15">
    <property type="entry name" value="E3 UBIQUITIN-PROTEIN LIGASE TRIM9"/>
    <property type="match status" value="1"/>
</dbReference>
<dbReference type="InterPro" id="IPR001870">
    <property type="entry name" value="B30.2/SPRY"/>
</dbReference>
<name>A0A915IXQ2_ROMCU</name>
<dbReference type="InterPro" id="IPR013783">
    <property type="entry name" value="Ig-like_fold"/>
</dbReference>
<evidence type="ECO:0000259" key="3">
    <source>
        <dbReference type="PROSITE" id="PS50188"/>
    </source>
</evidence>
<dbReference type="SMART" id="SM00060">
    <property type="entry name" value="FN3"/>
    <property type="match status" value="1"/>
</dbReference>
<dbReference type="Proteomes" id="UP000887565">
    <property type="component" value="Unplaced"/>
</dbReference>
<dbReference type="PROSITE" id="PS50188">
    <property type="entry name" value="B302_SPRY"/>
    <property type="match status" value="1"/>
</dbReference>